<dbReference type="InterPro" id="IPR036047">
    <property type="entry name" value="F-box-like_dom_sf"/>
</dbReference>
<comment type="caution">
    <text evidence="2">The sequence shown here is derived from an EMBL/GenBank/DDBJ whole genome shotgun (WGS) entry which is preliminary data.</text>
</comment>
<dbReference type="InterPro" id="IPR001810">
    <property type="entry name" value="F-box_dom"/>
</dbReference>
<accession>A0A4Q1BRT0</accession>
<evidence type="ECO:0000313" key="2">
    <source>
        <dbReference type="EMBL" id="RXK40695.1"/>
    </source>
</evidence>
<gene>
    <name evidence="2" type="ORF">M231_01946</name>
</gene>
<dbReference type="VEuPathDB" id="FungiDB:TREMEDRAFT_59587"/>
<feature type="domain" description="F-box" evidence="1">
    <location>
        <begin position="1"/>
        <end position="46"/>
    </location>
</feature>
<dbReference type="SUPFAM" id="SSF81383">
    <property type="entry name" value="F-box domain"/>
    <property type="match status" value="1"/>
</dbReference>
<dbReference type="EMBL" id="SDIL01000015">
    <property type="protein sequence ID" value="RXK40695.1"/>
    <property type="molecule type" value="Genomic_DNA"/>
</dbReference>
<name>A0A4Q1BRT0_TREME</name>
<dbReference type="AlphaFoldDB" id="A0A4Q1BRT0"/>
<evidence type="ECO:0000259" key="1">
    <source>
        <dbReference type="PROSITE" id="PS50181"/>
    </source>
</evidence>
<dbReference type="InParanoid" id="A0A4Q1BRT0"/>
<keyword evidence="3" id="KW-1185">Reference proteome</keyword>
<proteinExistence type="predicted"/>
<organism evidence="2 3">
    <name type="scientific">Tremella mesenterica</name>
    <name type="common">Jelly fungus</name>
    <dbReference type="NCBI Taxonomy" id="5217"/>
    <lineage>
        <taxon>Eukaryota</taxon>
        <taxon>Fungi</taxon>
        <taxon>Dikarya</taxon>
        <taxon>Basidiomycota</taxon>
        <taxon>Agaricomycotina</taxon>
        <taxon>Tremellomycetes</taxon>
        <taxon>Tremellales</taxon>
        <taxon>Tremellaceae</taxon>
        <taxon>Tremella</taxon>
    </lineage>
</organism>
<reference evidence="2 3" key="1">
    <citation type="submission" date="2016-06" db="EMBL/GenBank/DDBJ databases">
        <title>Evolution of pathogenesis and genome organization in the Tremellales.</title>
        <authorList>
            <person name="Cuomo C."/>
            <person name="Litvintseva A."/>
            <person name="Heitman J."/>
            <person name="Chen Y."/>
            <person name="Sun S."/>
            <person name="Springer D."/>
            <person name="Dromer F."/>
            <person name="Young S."/>
            <person name="Zeng Q."/>
            <person name="Chapman S."/>
            <person name="Gujja S."/>
            <person name="Saif S."/>
            <person name="Birren B."/>
        </authorList>
    </citation>
    <scope>NUCLEOTIDE SEQUENCE [LARGE SCALE GENOMIC DNA]</scope>
    <source>
        <strain evidence="2 3">ATCC 28783</strain>
    </source>
</reference>
<dbReference type="CDD" id="cd09917">
    <property type="entry name" value="F-box_SF"/>
    <property type="match status" value="1"/>
</dbReference>
<dbReference type="Proteomes" id="UP000289152">
    <property type="component" value="Unassembled WGS sequence"/>
</dbReference>
<evidence type="ECO:0000313" key="3">
    <source>
        <dbReference type="Proteomes" id="UP000289152"/>
    </source>
</evidence>
<protein>
    <recommendedName>
        <fullName evidence="1">F-box domain-containing protein</fullName>
    </recommendedName>
</protein>
<sequence>MSAATRLPSQVIERICQFLDSPSARRLSQVSKMFHETASLAGWRELDFSYPLHYGRKPFDLSGPAPMPEDRSSDSAAPGYLETKAWEIVTALEVVQHLDQRMESAITWGIRHPVELVWVRELTFIIDTFLSSNIGTLLRLVSPNLTHLHILAPLRSQDLTAVSAIILSLRRMGKSFPCMTNFVYQDCHVDDNFFRMPRMEAVIDFLAMMPNLVRFEMNGLNFSYTQRQDWTTLSESGRRNQSQILRPGSLPYLENLRIGSEWTWYHMGTSTPMILLASPNLRQLSISHSPASYRLRSDHWGLYGTGQESGYPILNDLKCLIQLQMCELCALLYDRYLQENPPSETPLPSLKRLIVDVYTGEREIAPWAPVVLTSPCIPRLPHLKTVILSMNNLQRAEMPEDLITPPRSYLKTQEDANMYQALPNLDRIVFIDPAEPVEGGNEEERLEILIKVVEEAHPITWAERNIRGSYITNIRHPLRTHELYHLRTLTWPDLLKPEPVWSDETYYIDGPVPLEVLQEMARLEDVTGFWGRGLQVGDRAWEHLMEWNRTIRAGGWSWFEGDTTIFH</sequence>
<dbReference type="PROSITE" id="PS50181">
    <property type="entry name" value="FBOX"/>
    <property type="match status" value="1"/>
</dbReference>